<sequence>MFVEREDTGNLSVVCRICTTRMGRTYEFCWQCLKEWKGKRPRADRCDNDDCTDKGLDLLLTCKYISFESVKEVKDCPSMRACPTCGKLLEHNGKKCKNITCNRCHVEFCFVCLRLTAVCAKTDRSYFGRCSVGTAPRQTSIPVWKSSLNQQ</sequence>
<keyword evidence="3" id="KW-0833">Ubl conjugation pathway</keyword>
<evidence type="ECO:0000256" key="3">
    <source>
        <dbReference type="ARBA" id="ARBA00022786"/>
    </source>
</evidence>
<evidence type="ECO:0000313" key="6">
    <source>
        <dbReference type="EMBL" id="JAI06200.1"/>
    </source>
</evidence>
<accession>A0A0E9XU43</accession>
<name>A0A0E9XU43_ANGAN</name>
<dbReference type="AlphaFoldDB" id="A0A0E9XU43"/>
<dbReference type="Pfam" id="PF01485">
    <property type="entry name" value="IBR"/>
    <property type="match status" value="1"/>
</dbReference>
<evidence type="ECO:0000256" key="4">
    <source>
        <dbReference type="ARBA" id="ARBA00022833"/>
    </source>
</evidence>
<dbReference type="Gene3D" id="1.20.120.1750">
    <property type="match status" value="1"/>
</dbReference>
<evidence type="ECO:0000256" key="2">
    <source>
        <dbReference type="ARBA" id="ARBA00022771"/>
    </source>
</evidence>
<keyword evidence="2" id="KW-0863">Zinc-finger</keyword>
<keyword evidence="4" id="KW-0862">Zinc</keyword>
<evidence type="ECO:0000256" key="1">
    <source>
        <dbReference type="ARBA" id="ARBA00022723"/>
    </source>
</evidence>
<organism evidence="6">
    <name type="scientific">Anguilla anguilla</name>
    <name type="common">European freshwater eel</name>
    <name type="synonym">Muraena anguilla</name>
    <dbReference type="NCBI Taxonomy" id="7936"/>
    <lineage>
        <taxon>Eukaryota</taxon>
        <taxon>Metazoa</taxon>
        <taxon>Chordata</taxon>
        <taxon>Craniata</taxon>
        <taxon>Vertebrata</taxon>
        <taxon>Euteleostomi</taxon>
        <taxon>Actinopterygii</taxon>
        <taxon>Neopterygii</taxon>
        <taxon>Teleostei</taxon>
        <taxon>Anguilliformes</taxon>
        <taxon>Anguillidae</taxon>
        <taxon>Anguilla</taxon>
    </lineage>
</organism>
<proteinExistence type="predicted"/>
<feature type="domain" description="IBR" evidence="5">
    <location>
        <begin position="63"/>
        <end position="113"/>
    </location>
</feature>
<dbReference type="EMBL" id="GBXM01002378">
    <property type="protein sequence ID" value="JAI06200.1"/>
    <property type="molecule type" value="Transcribed_RNA"/>
</dbReference>
<dbReference type="GO" id="GO:0008270">
    <property type="term" value="F:zinc ion binding"/>
    <property type="evidence" value="ECO:0007669"/>
    <property type="project" value="UniProtKB-KW"/>
</dbReference>
<dbReference type="SUPFAM" id="SSF57850">
    <property type="entry name" value="RING/U-box"/>
    <property type="match status" value="1"/>
</dbReference>
<reference evidence="6" key="1">
    <citation type="submission" date="2014-11" db="EMBL/GenBank/DDBJ databases">
        <authorList>
            <person name="Amaro Gonzalez C."/>
        </authorList>
    </citation>
    <scope>NUCLEOTIDE SEQUENCE</scope>
</reference>
<protein>
    <recommendedName>
        <fullName evidence="5">IBR domain-containing protein</fullName>
    </recommendedName>
</protein>
<reference evidence="6" key="2">
    <citation type="journal article" date="2015" name="Fish Shellfish Immunol.">
        <title>Early steps in the European eel (Anguilla anguilla)-Vibrio vulnificus interaction in the gills: Role of the RtxA13 toxin.</title>
        <authorList>
            <person name="Callol A."/>
            <person name="Pajuelo D."/>
            <person name="Ebbesson L."/>
            <person name="Teles M."/>
            <person name="MacKenzie S."/>
            <person name="Amaro C."/>
        </authorList>
    </citation>
    <scope>NUCLEOTIDE SEQUENCE</scope>
</reference>
<evidence type="ECO:0000259" key="5">
    <source>
        <dbReference type="Pfam" id="PF01485"/>
    </source>
</evidence>
<dbReference type="InterPro" id="IPR002867">
    <property type="entry name" value="IBR_dom"/>
</dbReference>
<keyword evidence="1" id="KW-0479">Metal-binding</keyword>